<protein>
    <submittedName>
        <fullName evidence="1">Uncharacterized protein</fullName>
    </submittedName>
</protein>
<name>A0A8S1K8S2_9CILI</name>
<dbReference type="Proteomes" id="UP000692954">
    <property type="component" value="Unassembled WGS sequence"/>
</dbReference>
<evidence type="ECO:0000313" key="2">
    <source>
        <dbReference type="Proteomes" id="UP000692954"/>
    </source>
</evidence>
<dbReference type="EMBL" id="CAJJDN010000003">
    <property type="protein sequence ID" value="CAD8048868.1"/>
    <property type="molecule type" value="Genomic_DNA"/>
</dbReference>
<comment type="caution">
    <text evidence="1">The sequence shown here is derived from an EMBL/GenBank/DDBJ whole genome shotgun (WGS) entry which is preliminary data.</text>
</comment>
<reference evidence="1" key="1">
    <citation type="submission" date="2021-01" db="EMBL/GenBank/DDBJ databases">
        <authorList>
            <consortium name="Genoscope - CEA"/>
            <person name="William W."/>
        </authorList>
    </citation>
    <scope>NUCLEOTIDE SEQUENCE</scope>
</reference>
<accession>A0A8S1K8S2</accession>
<dbReference type="AlphaFoldDB" id="A0A8S1K8S2"/>
<proteinExistence type="predicted"/>
<evidence type="ECO:0000313" key="1">
    <source>
        <dbReference type="EMBL" id="CAD8048868.1"/>
    </source>
</evidence>
<keyword evidence="2" id="KW-1185">Reference proteome</keyword>
<organism evidence="1 2">
    <name type="scientific">Paramecium sonneborni</name>
    <dbReference type="NCBI Taxonomy" id="65129"/>
    <lineage>
        <taxon>Eukaryota</taxon>
        <taxon>Sar</taxon>
        <taxon>Alveolata</taxon>
        <taxon>Ciliophora</taxon>
        <taxon>Intramacronucleata</taxon>
        <taxon>Oligohymenophorea</taxon>
        <taxon>Peniculida</taxon>
        <taxon>Parameciidae</taxon>
        <taxon>Paramecium</taxon>
    </lineage>
</organism>
<gene>
    <name evidence="1" type="ORF">PSON_ATCC_30995.1.T0030453</name>
</gene>
<sequence length="152" mass="17881">MENTFSDDQVQDLNTWDEYSNQIMLPSPILLGRPSPRMKYLQEDFSILSLPFQSDTVDDEKNLNNSYDPVQRILKMTKKIDKKTKKYKKQTKTTNPILNAARDFFSQIKQRNPTQQIQQFQQMKSLIDNLEEILVQVKQQIIIQVQKTGSRV</sequence>
<dbReference type="OrthoDB" id="311316at2759"/>